<dbReference type="EC" id="3.2.1.39" evidence="3"/>
<name>A0A941IXS3_9BACT</name>
<evidence type="ECO:0000256" key="3">
    <source>
        <dbReference type="ARBA" id="ARBA00012780"/>
    </source>
</evidence>
<dbReference type="Gene3D" id="2.70.98.30">
    <property type="entry name" value="Golgi alpha-mannosidase II, domain 4"/>
    <property type="match status" value="1"/>
</dbReference>
<evidence type="ECO:0000259" key="10">
    <source>
        <dbReference type="PROSITE" id="PS50853"/>
    </source>
</evidence>
<dbReference type="InterPro" id="IPR003961">
    <property type="entry name" value="FN3_dom"/>
</dbReference>
<keyword evidence="7" id="KW-0326">Glycosidase</keyword>
<keyword evidence="4" id="KW-0732">Signal</keyword>
<protein>
    <recommendedName>
        <fullName evidence="3">glucan endo-1,3-beta-D-glucosidase</fullName>
        <ecNumber evidence="3">3.2.1.39</ecNumber>
    </recommendedName>
</protein>
<dbReference type="CDD" id="cd04080">
    <property type="entry name" value="CBM6_cellulase-like"/>
    <property type="match status" value="1"/>
</dbReference>
<evidence type="ECO:0000313" key="13">
    <source>
        <dbReference type="Proteomes" id="UP000679220"/>
    </source>
</evidence>
<dbReference type="InterPro" id="IPR006584">
    <property type="entry name" value="Cellulose-bd_IV"/>
</dbReference>
<dbReference type="PANTHER" id="PTHR31983">
    <property type="entry name" value="ENDO-1,3(4)-BETA-GLUCANASE 1"/>
    <property type="match status" value="1"/>
</dbReference>
<dbReference type="GO" id="GO:0052861">
    <property type="term" value="F:endo-1,3(4)-beta-glucanase activity"/>
    <property type="evidence" value="ECO:0007669"/>
    <property type="project" value="InterPro"/>
</dbReference>
<dbReference type="Gene3D" id="2.60.120.260">
    <property type="entry name" value="Galactose-binding domain-like"/>
    <property type="match status" value="1"/>
</dbReference>
<dbReference type="SUPFAM" id="SSF49785">
    <property type="entry name" value="Galactose-binding domain-like"/>
    <property type="match status" value="1"/>
</dbReference>
<evidence type="ECO:0000256" key="7">
    <source>
        <dbReference type="ARBA" id="ARBA00023295"/>
    </source>
</evidence>
<dbReference type="GO" id="GO:0000272">
    <property type="term" value="P:polysaccharide catabolic process"/>
    <property type="evidence" value="ECO:0007669"/>
    <property type="project" value="UniProtKB-KW"/>
</dbReference>
<dbReference type="CDD" id="cd00063">
    <property type="entry name" value="FN3"/>
    <property type="match status" value="1"/>
</dbReference>
<dbReference type="SUPFAM" id="SSF49265">
    <property type="entry name" value="Fibronectin type III"/>
    <property type="match status" value="1"/>
</dbReference>
<comment type="catalytic activity">
    <reaction evidence="1">
        <text>Hydrolysis of (1-&gt;3)-beta-D-glucosidic linkages in (1-&gt;3)-beta-D-glucans.</text>
        <dbReference type="EC" id="3.2.1.39"/>
    </reaction>
</comment>
<keyword evidence="13" id="KW-1185">Reference proteome</keyword>
<dbReference type="PANTHER" id="PTHR31983:SF0">
    <property type="entry name" value="GLUCAN ENDO-1,3-BETA-D-GLUCOSIDASE 2"/>
    <property type="match status" value="1"/>
</dbReference>
<dbReference type="Proteomes" id="UP000679220">
    <property type="component" value="Unassembled WGS sequence"/>
</dbReference>
<dbReference type="RefSeq" id="WP_212189930.1">
    <property type="nucleotide sequence ID" value="NZ_JAGTAR010000011.1"/>
</dbReference>
<dbReference type="Pfam" id="PF22352">
    <property type="entry name" value="K319L-like_PKD"/>
    <property type="match status" value="1"/>
</dbReference>
<dbReference type="GO" id="GO:0030246">
    <property type="term" value="F:carbohydrate binding"/>
    <property type="evidence" value="ECO:0007669"/>
    <property type="project" value="InterPro"/>
</dbReference>
<evidence type="ECO:0000256" key="4">
    <source>
        <dbReference type="ARBA" id="ARBA00022729"/>
    </source>
</evidence>
<dbReference type="SUPFAM" id="SSF49299">
    <property type="entry name" value="PKD domain"/>
    <property type="match status" value="1"/>
</dbReference>
<dbReference type="GO" id="GO:0042973">
    <property type="term" value="F:glucan endo-1,3-beta-D-glucosidase activity"/>
    <property type="evidence" value="ECO:0007669"/>
    <property type="project" value="UniProtKB-EC"/>
</dbReference>
<organism evidence="12 13">
    <name type="scientific">Carboxylicivirga sediminis</name>
    <dbReference type="NCBI Taxonomy" id="2006564"/>
    <lineage>
        <taxon>Bacteria</taxon>
        <taxon>Pseudomonadati</taxon>
        <taxon>Bacteroidota</taxon>
        <taxon>Bacteroidia</taxon>
        <taxon>Marinilabiliales</taxon>
        <taxon>Marinilabiliaceae</taxon>
        <taxon>Carboxylicivirga</taxon>
    </lineage>
</organism>
<dbReference type="PROSITE" id="PS51175">
    <property type="entry name" value="CBM6"/>
    <property type="match status" value="1"/>
</dbReference>
<dbReference type="Gene3D" id="2.60.40.10">
    <property type="entry name" value="Immunoglobulins"/>
    <property type="match status" value="4"/>
</dbReference>
<feature type="domain" description="Fibronectin type-III" evidence="10">
    <location>
        <begin position="1309"/>
        <end position="1400"/>
    </location>
</feature>
<keyword evidence="5" id="KW-0378">Hydrolase</keyword>
<dbReference type="InterPro" id="IPR036116">
    <property type="entry name" value="FN3_sf"/>
</dbReference>
<dbReference type="PROSITE" id="PS52008">
    <property type="entry name" value="GH81"/>
    <property type="match status" value="1"/>
</dbReference>
<dbReference type="Pfam" id="PF17957">
    <property type="entry name" value="Big_7"/>
    <property type="match status" value="2"/>
</dbReference>
<keyword evidence="8" id="KW-0961">Cell wall biogenesis/degradation</keyword>
<dbReference type="InterPro" id="IPR008979">
    <property type="entry name" value="Galactose-bd-like_sf"/>
</dbReference>
<keyword evidence="9" id="KW-0624">Polysaccharide degradation</keyword>
<evidence type="ECO:0000256" key="2">
    <source>
        <dbReference type="ARBA" id="ARBA00010730"/>
    </source>
</evidence>
<accession>A0A941IXS3</accession>
<dbReference type="InterPro" id="IPR005200">
    <property type="entry name" value="Endo-beta-glucanase"/>
</dbReference>
<feature type="domain" description="CBM6" evidence="11">
    <location>
        <begin position="881"/>
        <end position="1004"/>
    </location>
</feature>
<reference evidence="12" key="2">
    <citation type="submission" date="2021-04" db="EMBL/GenBank/DDBJ databases">
        <authorList>
            <person name="Zhang T."/>
            <person name="Zhang Y."/>
            <person name="Lu D."/>
            <person name="Zuo D."/>
            <person name="Du Z."/>
        </authorList>
    </citation>
    <scope>NUCLEOTIDE SEQUENCE</scope>
    <source>
        <strain evidence="12">JR1</strain>
    </source>
</reference>
<dbReference type="InterPro" id="IPR035986">
    <property type="entry name" value="PKD_dom_sf"/>
</dbReference>
<dbReference type="EMBL" id="JAGTAR010000011">
    <property type="protein sequence ID" value="MBR8535724.1"/>
    <property type="molecule type" value="Genomic_DNA"/>
</dbReference>
<dbReference type="SMART" id="SM00606">
    <property type="entry name" value="CBD_IV"/>
    <property type="match status" value="1"/>
</dbReference>
<comment type="caution">
    <text evidence="12">The sequence shown here is derived from an EMBL/GenBank/DDBJ whole genome shotgun (WGS) entry which is preliminary data.</text>
</comment>
<evidence type="ECO:0000256" key="8">
    <source>
        <dbReference type="ARBA" id="ARBA00023316"/>
    </source>
</evidence>
<comment type="similarity">
    <text evidence="2">Belongs to the glycosyl hydrolase 81 family.</text>
</comment>
<keyword evidence="6" id="KW-0119">Carbohydrate metabolism</keyword>
<dbReference type="PROSITE" id="PS50853">
    <property type="entry name" value="FN3"/>
    <property type="match status" value="1"/>
</dbReference>
<dbReference type="InterPro" id="IPR005084">
    <property type="entry name" value="CBM6"/>
</dbReference>
<evidence type="ECO:0000256" key="5">
    <source>
        <dbReference type="ARBA" id="ARBA00022801"/>
    </source>
</evidence>
<dbReference type="GO" id="GO:0071555">
    <property type="term" value="P:cell wall organization"/>
    <property type="evidence" value="ECO:0007669"/>
    <property type="project" value="UniProtKB-KW"/>
</dbReference>
<proteinExistence type="inferred from homology"/>
<reference evidence="12" key="1">
    <citation type="journal article" date="2018" name="Int. J. Syst. Evol. Microbiol.">
        <title>Carboxylicivirga sediminis sp. nov., isolated from coastal sediment.</title>
        <authorList>
            <person name="Wang F.Q."/>
            <person name="Ren L.H."/>
            <person name="Zou R.J."/>
            <person name="Sun Y.Z."/>
            <person name="Liu X.J."/>
            <person name="Jiang F."/>
            <person name="Liu L.J."/>
        </authorList>
    </citation>
    <scope>NUCLEOTIDE SEQUENCE</scope>
    <source>
        <strain evidence="12">JR1</strain>
    </source>
</reference>
<sequence>MEIKHLKKVYKGLSFLLLIVLTMLLLVIVEGKAQTVNVGSGSYTTSFPGVDAAGRNGYPAGSPQLSGNAVGKPVPTNDWWSRLIKENHTANMYNYPLGLQSRTDGLVVSYIPWGVYGDQEPIVVGVESLNAAQATVSDYSDWTVTMDWNDGSHNFNATAGIGMPFLYFTKGSSDVAEITVNAGTAAISDEMLLITNAASGADFVAYAPTGSTWTQNGNTYTSTLNGQDYWSMAMLPLTTTDAASTATAYKAYAYVFPTGTTTSWSYNETTSVLRTDFTVTTEVKEGSASNMLLGLLPHQWANLASDSPQPSGDSYPSVRGELKTLAGNTFSVENTYQGILPTLPYLANYSQGFSPAELTAKIKLIENDQLATWTDSYNEGQVMNRLIQTARIADQMGMTEARDKMVATVKERLEDWLSYQSGEVAFLFYYNNTWSAMLGYPAGHGQDTNINDHHFHWGYFIHAAAFMEQFEPGWAAQWGDMINLLVRDAASQNRDDDKFPFLRNFSPYAGHCWANGFASFPQGNDQESTSESMQFNSSLIHWGSITGNDEIRDLGIYLYTTEQTAIEEYWFDMYERNFKQDQPYSLVSRVWGNSYDNGTFWTSDIAASYGIEMYPIHGGSLYLGHNTAYVEKLWNEIKANTGIMNNEENPNLWHDVMWEYQSFIDPEGAIALYNSYPDRNLKFGVSDAQTYHWLHNMSAMGQVNSGVTADYPIAVAFDNGGDMTYVAHNYTSSPLTVTFSDGYELDVPANAMATSKDIDASGVLSADFTRAYANGSVNLLLEATGTGITKVEFYDGNSLLASKTVAPYTCKAENLTLGMHGLYAKVYVYENFVVSNTIDVQVGEQVPYLGAAFELPGIIEPGNYDKFEGGKANNIAYLDLSPGNAGDYRMDEDVDAVSDNTEGKTIGWIAGGEWTEYTVNVSQSGLYSMSFRYASGNAAGGGPFSVLVDGQTVASNISVPSTSTTSWDVWATKSVADLALPEGEHILRLEFAAGEFNLGQMTFSRTGDIPYSYPLASAGADIKVLWPLSTATLDATASSESSGQTLSYQWTQLYGPSVVTYDDNTLAQPVISGLQEGVYRFRLEVSNEDMRTSIDEVLVIVSSTANIAPNVTLTAPEEGATYRDGDEITITASASDLDGSIQRVEFYQNGNLIVSDDTAPYIIQWTGAAGDYALTAKAIDDGGAMAESQTVNVSFAEVRSCTINSVEAQQGAFDVGYQFVFETVGSDVYITCELLDDKIGTIAYLWTQDPFSETSMNHVDGRKFSTVLGSQAQGSTLTVAVKFAFAGGLAVTEYVSYMVGDNCEPDFEEPTNFTAAVGTITQSSVELLLQASDNSGGVIYQISYNGQTKQATAESGVELSYDVTGLSASTAYNFSIVAADNAGNVAANSPVVLNATTSESTNDACSGTEVEASQGTFEVGYNYAFSTSGTDVTVSFELLDDKDGQVAYLWNYTNGFAESAMSNSNGVFTTTLSNQTPGAVLQLACKFAYAGGMSVTKIFSYTVGDNCVATGIETNPGVLRAPYPNPVNAWLNLELPDDHSVIKVFDMKGNALDVISVIGKTCQYHMGAYPAGIYFFIINGQSYKIIKE</sequence>
<dbReference type="InterPro" id="IPR040720">
    <property type="entry name" value="GH81_C"/>
</dbReference>
<dbReference type="InterPro" id="IPR013783">
    <property type="entry name" value="Ig-like_fold"/>
</dbReference>
<dbReference type="Pfam" id="PF17652">
    <property type="entry name" value="Glyco_hydro81C"/>
    <property type="match status" value="1"/>
</dbReference>
<dbReference type="Pfam" id="PF03422">
    <property type="entry name" value="CBM_6"/>
    <property type="match status" value="1"/>
</dbReference>
<gene>
    <name evidence="12" type="ORF">KDU71_09170</name>
</gene>
<evidence type="ECO:0000256" key="9">
    <source>
        <dbReference type="ARBA" id="ARBA00023326"/>
    </source>
</evidence>
<evidence type="ECO:0000259" key="11">
    <source>
        <dbReference type="PROSITE" id="PS51175"/>
    </source>
</evidence>
<evidence type="ECO:0000256" key="1">
    <source>
        <dbReference type="ARBA" id="ARBA00000382"/>
    </source>
</evidence>
<evidence type="ECO:0000313" key="12">
    <source>
        <dbReference type="EMBL" id="MBR8535724.1"/>
    </source>
</evidence>
<evidence type="ECO:0000256" key="6">
    <source>
        <dbReference type="ARBA" id="ARBA00023277"/>
    </source>
</evidence>